<keyword evidence="1" id="KW-0472">Membrane</keyword>
<dbReference type="EMBL" id="KN824306">
    <property type="protein sequence ID" value="KIM26475.1"/>
    <property type="molecule type" value="Genomic_DNA"/>
</dbReference>
<gene>
    <name evidence="2" type="ORF">M408DRAFT_9896</name>
</gene>
<dbReference type="HOGENOM" id="CLU_535470_0_0_1"/>
<dbReference type="Proteomes" id="UP000054097">
    <property type="component" value="Unassembled WGS sequence"/>
</dbReference>
<dbReference type="AlphaFoldDB" id="A0A0C3APH1"/>
<dbReference type="STRING" id="933852.A0A0C3APH1"/>
<sequence length="509" mass="57789">MSDQVEHSAASESGITLEEKHLIVKGANNGLATLASLLLGISVTASLIEITWDFIRRSRLSTEHLDALFQLPSPLALLTSPSIIRRASYLMIICLISYSLPIISIFVPASLSVRVDIVMDLPIIDLQSNLYYNLEEYDTPYYPYYDYWNGVYSGPSQFFTNRVDDSLATNGTCELDSIIYGGRQPKYSFRFNAPSLSCQYPSTNYYYDQPTNSSLRFPNIFEIKSNIQASLRNSSTQQPLYLWFQWFDIRDENDLQFAQSGQLRPYDVLCDVMYSEYIANISWTPNGRKFEAWVTKELYSLYNFNLPTQAAPHEPSRNYTLTCDKTNWGHCNIVGYVDAFSSLFHFRYLNESSSYGYDWFYDGPGSFDPLQGVFANGLEAFLNRTAAYISTLSAEASVYEHSSNYLWAFYGAALGGATIVSSVAIIIAFKHGIPSSREFSHFLIMTRNPNLAHIAENTPLGAYTEEMRKTNLMFGKLRARYENGNQMIGFSIEGEEVVPLQKPLPKELW</sequence>
<accession>A0A0C3APH1</accession>
<protein>
    <submittedName>
        <fullName evidence="2">Uncharacterized protein</fullName>
    </submittedName>
</protein>
<evidence type="ECO:0000313" key="2">
    <source>
        <dbReference type="EMBL" id="KIM26475.1"/>
    </source>
</evidence>
<keyword evidence="1" id="KW-1133">Transmembrane helix</keyword>
<feature type="transmembrane region" description="Helical" evidence="1">
    <location>
        <begin position="89"/>
        <end position="111"/>
    </location>
</feature>
<dbReference type="OrthoDB" id="3158487at2759"/>
<evidence type="ECO:0000313" key="3">
    <source>
        <dbReference type="Proteomes" id="UP000054097"/>
    </source>
</evidence>
<reference evidence="3" key="2">
    <citation type="submission" date="2015-01" db="EMBL/GenBank/DDBJ databases">
        <title>Evolutionary Origins and Diversification of the Mycorrhizal Mutualists.</title>
        <authorList>
            <consortium name="DOE Joint Genome Institute"/>
            <consortium name="Mycorrhizal Genomics Consortium"/>
            <person name="Kohler A."/>
            <person name="Kuo A."/>
            <person name="Nagy L.G."/>
            <person name="Floudas D."/>
            <person name="Copeland A."/>
            <person name="Barry K.W."/>
            <person name="Cichocki N."/>
            <person name="Veneault-Fourrey C."/>
            <person name="LaButti K."/>
            <person name="Lindquist E.A."/>
            <person name="Lipzen A."/>
            <person name="Lundell T."/>
            <person name="Morin E."/>
            <person name="Murat C."/>
            <person name="Riley R."/>
            <person name="Ohm R."/>
            <person name="Sun H."/>
            <person name="Tunlid A."/>
            <person name="Henrissat B."/>
            <person name="Grigoriev I.V."/>
            <person name="Hibbett D.S."/>
            <person name="Martin F."/>
        </authorList>
    </citation>
    <scope>NUCLEOTIDE SEQUENCE [LARGE SCALE GENOMIC DNA]</scope>
    <source>
        <strain evidence="3">MAFF 305830</strain>
    </source>
</reference>
<proteinExistence type="predicted"/>
<reference evidence="2 3" key="1">
    <citation type="submission" date="2014-04" db="EMBL/GenBank/DDBJ databases">
        <authorList>
            <consortium name="DOE Joint Genome Institute"/>
            <person name="Kuo A."/>
            <person name="Zuccaro A."/>
            <person name="Kohler A."/>
            <person name="Nagy L.G."/>
            <person name="Floudas D."/>
            <person name="Copeland A."/>
            <person name="Barry K.W."/>
            <person name="Cichocki N."/>
            <person name="Veneault-Fourrey C."/>
            <person name="LaButti K."/>
            <person name="Lindquist E.A."/>
            <person name="Lipzen A."/>
            <person name="Lundell T."/>
            <person name="Morin E."/>
            <person name="Murat C."/>
            <person name="Sun H."/>
            <person name="Tunlid A."/>
            <person name="Henrissat B."/>
            <person name="Grigoriev I.V."/>
            <person name="Hibbett D.S."/>
            <person name="Martin F."/>
            <person name="Nordberg H.P."/>
            <person name="Cantor M.N."/>
            <person name="Hua S.X."/>
        </authorList>
    </citation>
    <scope>NUCLEOTIDE SEQUENCE [LARGE SCALE GENOMIC DNA]</scope>
    <source>
        <strain evidence="2 3">MAFF 305830</strain>
    </source>
</reference>
<feature type="transmembrane region" description="Helical" evidence="1">
    <location>
        <begin position="405"/>
        <end position="429"/>
    </location>
</feature>
<feature type="transmembrane region" description="Helical" evidence="1">
    <location>
        <begin position="31"/>
        <end position="52"/>
    </location>
</feature>
<organism evidence="2 3">
    <name type="scientific">Serendipita vermifera MAFF 305830</name>
    <dbReference type="NCBI Taxonomy" id="933852"/>
    <lineage>
        <taxon>Eukaryota</taxon>
        <taxon>Fungi</taxon>
        <taxon>Dikarya</taxon>
        <taxon>Basidiomycota</taxon>
        <taxon>Agaricomycotina</taxon>
        <taxon>Agaricomycetes</taxon>
        <taxon>Sebacinales</taxon>
        <taxon>Serendipitaceae</taxon>
        <taxon>Serendipita</taxon>
    </lineage>
</organism>
<keyword evidence="3" id="KW-1185">Reference proteome</keyword>
<evidence type="ECO:0000256" key="1">
    <source>
        <dbReference type="SAM" id="Phobius"/>
    </source>
</evidence>
<keyword evidence="1" id="KW-0812">Transmembrane</keyword>
<name>A0A0C3APH1_SERVB</name>